<accession>A0AAE0IIY4</accession>
<evidence type="ECO:0000256" key="2">
    <source>
        <dbReference type="SAM" id="Phobius"/>
    </source>
</evidence>
<dbReference type="Proteomes" id="UP001283341">
    <property type="component" value="Unassembled WGS sequence"/>
</dbReference>
<feature type="transmembrane region" description="Helical" evidence="2">
    <location>
        <begin position="318"/>
        <end position="339"/>
    </location>
</feature>
<keyword evidence="2" id="KW-0812">Transmembrane</keyword>
<dbReference type="AlphaFoldDB" id="A0AAE0IIY4"/>
<reference evidence="3" key="2">
    <citation type="submission" date="2023-06" db="EMBL/GenBank/DDBJ databases">
        <authorList>
            <consortium name="Lawrence Berkeley National Laboratory"/>
            <person name="Haridas S."/>
            <person name="Hensen N."/>
            <person name="Bonometti L."/>
            <person name="Westerberg I."/>
            <person name="Brannstrom I.O."/>
            <person name="Guillou S."/>
            <person name="Cros-Aarteil S."/>
            <person name="Calhoun S."/>
            <person name="Kuo A."/>
            <person name="Mondo S."/>
            <person name="Pangilinan J."/>
            <person name="Riley R."/>
            <person name="Labutti K."/>
            <person name="Andreopoulos B."/>
            <person name="Lipzen A."/>
            <person name="Chen C."/>
            <person name="Yanf M."/>
            <person name="Daum C."/>
            <person name="Ng V."/>
            <person name="Clum A."/>
            <person name="Steindorff A."/>
            <person name="Ohm R."/>
            <person name="Martin F."/>
            <person name="Silar P."/>
            <person name="Natvig D."/>
            <person name="Lalanne C."/>
            <person name="Gautier V."/>
            <person name="Ament-Velasquez S.L."/>
            <person name="Kruys A."/>
            <person name="Hutchinson M.I."/>
            <person name="Powell A.J."/>
            <person name="Barry K."/>
            <person name="Miller A.N."/>
            <person name="Grigoriev I.V."/>
            <person name="Debuchy R."/>
            <person name="Gladieux P."/>
            <person name="Thoren M.H."/>
            <person name="Johannesson H."/>
        </authorList>
    </citation>
    <scope>NUCLEOTIDE SEQUENCE</scope>
    <source>
        <strain evidence="3">CBS 118394</strain>
    </source>
</reference>
<feature type="transmembrane region" description="Helical" evidence="2">
    <location>
        <begin position="239"/>
        <end position="261"/>
    </location>
</feature>
<feature type="transmembrane region" description="Helical" evidence="2">
    <location>
        <begin position="393"/>
        <end position="419"/>
    </location>
</feature>
<gene>
    <name evidence="3" type="ORF">B0H66DRAFT_529941</name>
</gene>
<dbReference type="EMBL" id="JAUEDM010000002">
    <property type="protein sequence ID" value="KAK3325930.1"/>
    <property type="molecule type" value="Genomic_DNA"/>
</dbReference>
<comment type="caution">
    <text evidence="3">The sequence shown here is derived from an EMBL/GenBank/DDBJ whole genome shotgun (WGS) entry which is preliminary data.</text>
</comment>
<feature type="transmembrane region" description="Helical" evidence="2">
    <location>
        <begin position="461"/>
        <end position="480"/>
    </location>
</feature>
<feature type="transmembrane region" description="Helical" evidence="2">
    <location>
        <begin position="267"/>
        <end position="286"/>
    </location>
</feature>
<evidence type="ECO:0000256" key="1">
    <source>
        <dbReference type="SAM" id="MobiDB-lite"/>
    </source>
</evidence>
<sequence length="538" mass="59143">METNNSIDTKAGSLETPEVGSSPFTQANLVGLFLTLMLCLLTQPWGSLVYPPPKDSRSRTVRAVFFIWRISPLACAIEAASILTCLLDTAIHLIQHCRHPDRGAPGVKQLLSTCAHEFHVTAAALLLLRANGDSDGPIELLLSEPLRYPNRPHVPPVAITLTNPSGEVAILPTFGTRSSAGRYLGQSTSRSDNTLLPHVLGTGGYELPAARPTAPSSIGAMDGIKAALRTTAFAYKEKWVDVMAVSSVLVTTTKLIAITGMPWHLRAAVALFLCDWFAVQLLLWLFHLRDLDTNNIALSASILSRARRQRALLWSSRYYVRVLVRLAMLPPIIYLGLVIGRTLFFSQQTDDDLSMSLGIAYLPGMGPASSPPPIFSGGITVASVAKLAVHLPMYLLVITVVYTIGLVPWATLLVLMVLGGHTAYKSGRRRLVWVFWISALVAVIAYQLFFNYYMQVDQSRYVFMLRMVLAVGAASLLYWFSLDAYRGNTGASTPKRDDKDGLPLLLVNAVMWVYIFEYAVGYYDAAGTYKPEWLEYLG</sequence>
<keyword evidence="4" id="KW-1185">Reference proteome</keyword>
<feature type="transmembrane region" description="Helical" evidence="2">
    <location>
        <begin position="431"/>
        <end position="449"/>
    </location>
</feature>
<organism evidence="3 4">
    <name type="scientific">Apodospora peruviana</name>
    <dbReference type="NCBI Taxonomy" id="516989"/>
    <lineage>
        <taxon>Eukaryota</taxon>
        <taxon>Fungi</taxon>
        <taxon>Dikarya</taxon>
        <taxon>Ascomycota</taxon>
        <taxon>Pezizomycotina</taxon>
        <taxon>Sordariomycetes</taxon>
        <taxon>Sordariomycetidae</taxon>
        <taxon>Sordariales</taxon>
        <taxon>Lasiosphaeriaceae</taxon>
        <taxon>Apodospora</taxon>
    </lineage>
</organism>
<keyword evidence="2" id="KW-0472">Membrane</keyword>
<feature type="transmembrane region" description="Helical" evidence="2">
    <location>
        <begin position="29"/>
        <end position="50"/>
    </location>
</feature>
<keyword evidence="2" id="KW-1133">Transmembrane helix</keyword>
<evidence type="ECO:0000313" key="4">
    <source>
        <dbReference type="Proteomes" id="UP001283341"/>
    </source>
</evidence>
<evidence type="ECO:0000313" key="3">
    <source>
        <dbReference type="EMBL" id="KAK3325930.1"/>
    </source>
</evidence>
<feature type="region of interest" description="Disordered" evidence="1">
    <location>
        <begin position="1"/>
        <end position="21"/>
    </location>
</feature>
<name>A0AAE0IIY4_9PEZI</name>
<feature type="transmembrane region" description="Helical" evidence="2">
    <location>
        <begin position="501"/>
        <end position="523"/>
    </location>
</feature>
<protein>
    <submittedName>
        <fullName evidence="3">Uncharacterized protein</fullName>
    </submittedName>
</protein>
<reference evidence="3" key="1">
    <citation type="journal article" date="2023" name="Mol. Phylogenet. Evol.">
        <title>Genome-scale phylogeny and comparative genomics of the fungal order Sordariales.</title>
        <authorList>
            <person name="Hensen N."/>
            <person name="Bonometti L."/>
            <person name="Westerberg I."/>
            <person name="Brannstrom I.O."/>
            <person name="Guillou S."/>
            <person name="Cros-Aarteil S."/>
            <person name="Calhoun S."/>
            <person name="Haridas S."/>
            <person name="Kuo A."/>
            <person name="Mondo S."/>
            <person name="Pangilinan J."/>
            <person name="Riley R."/>
            <person name="LaButti K."/>
            <person name="Andreopoulos B."/>
            <person name="Lipzen A."/>
            <person name="Chen C."/>
            <person name="Yan M."/>
            <person name="Daum C."/>
            <person name="Ng V."/>
            <person name="Clum A."/>
            <person name="Steindorff A."/>
            <person name="Ohm R.A."/>
            <person name="Martin F."/>
            <person name="Silar P."/>
            <person name="Natvig D.O."/>
            <person name="Lalanne C."/>
            <person name="Gautier V."/>
            <person name="Ament-Velasquez S.L."/>
            <person name="Kruys A."/>
            <person name="Hutchinson M.I."/>
            <person name="Powell A.J."/>
            <person name="Barry K."/>
            <person name="Miller A.N."/>
            <person name="Grigoriev I.V."/>
            <person name="Debuchy R."/>
            <person name="Gladieux P."/>
            <person name="Hiltunen Thoren M."/>
            <person name="Johannesson H."/>
        </authorList>
    </citation>
    <scope>NUCLEOTIDE SEQUENCE</scope>
    <source>
        <strain evidence="3">CBS 118394</strain>
    </source>
</reference>
<proteinExistence type="predicted"/>